<gene>
    <name evidence="1" type="ORF">KABA2_05S07920</name>
</gene>
<dbReference type="EMBL" id="CAEFZW010000005">
    <property type="protein sequence ID" value="CAB4255081.1"/>
    <property type="molecule type" value="Genomic_DNA"/>
</dbReference>
<accession>A0A8H2VGM6</accession>
<comment type="caution">
    <text evidence="1">The sequence shown here is derived from an EMBL/GenBank/DDBJ whole genome shotgun (WGS) entry which is preliminary data.</text>
</comment>
<evidence type="ECO:0000313" key="2">
    <source>
        <dbReference type="Proteomes" id="UP000644660"/>
    </source>
</evidence>
<organism evidence="1 2">
    <name type="scientific">Maudiozyma barnettii</name>
    <dbReference type="NCBI Taxonomy" id="61262"/>
    <lineage>
        <taxon>Eukaryota</taxon>
        <taxon>Fungi</taxon>
        <taxon>Dikarya</taxon>
        <taxon>Ascomycota</taxon>
        <taxon>Saccharomycotina</taxon>
        <taxon>Saccharomycetes</taxon>
        <taxon>Saccharomycetales</taxon>
        <taxon>Saccharomycetaceae</taxon>
        <taxon>Maudiozyma</taxon>
    </lineage>
</organism>
<name>A0A8H2VGM6_9SACH</name>
<reference evidence="1 2" key="1">
    <citation type="submission" date="2020-05" db="EMBL/GenBank/DDBJ databases">
        <authorList>
            <person name="Casaregola S."/>
            <person name="Devillers H."/>
            <person name="Grondin C."/>
        </authorList>
    </citation>
    <scope>NUCLEOTIDE SEQUENCE [LARGE SCALE GENOMIC DNA]</scope>
    <source>
        <strain evidence="1 2">CLIB 1767</strain>
    </source>
</reference>
<proteinExistence type="predicted"/>
<dbReference type="Proteomes" id="UP000644660">
    <property type="component" value="Unassembled WGS sequence"/>
</dbReference>
<keyword evidence="2" id="KW-1185">Reference proteome</keyword>
<dbReference type="GeneID" id="64858110"/>
<protein>
    <submittedName>
        <fullName evidence="1">Uncharacterized protein</fullName>
    </submittedName>
</protein>
<dbReference type="RefSeq" id="XP_041406925.1">
    <property type="nucleotide sequence ID" value="XM_041550991.1"/>
</dbReference>
<dbReference type="AlphaFoldDB" id="A0A8H2VGM6"/>
<evidence type="ECO:0000313" key="1">
    <source>
        <dbReference type="EMBL" id="CAB4255081.1"/>
    </source>
</evidence>
<sequence>MTSPFTDYCIYCDQLISTNENVLYYTRTSSEIEKFHKQLYCSEKCKFSDEHMKLAPFKNQEIDKEYQNMDSYNRVENIIEIENITENSSIFDKYSYRKDFNIDSSESRGADLETLLTSPLLVPSNKIPEYTNNNNNNNNSSLSCTITNKVFFSELKSTYSYIHFDESPRMTNFLNDVYGSIKNQSEYIAENNYSIWLSEINE</sequence>